<name>A0A1N5WI73_9ACTN</name>
<keyword evidence="3" id="KW-1185">Reference proteome</keyword>
<dbReference type="PIRSF" id="PIRSF016702">
    <property type="entry name" value="DNA_bp_PD1"/>
    <property type="match status" value="1"/>
</dbReference>
<dbReference type="AlphaFoldDB" id="A0A1N5WI73"/>
<evidence type="ECO:0000259" key="1">
    <source>
        <dbReference type="PROSITE" id="PS51742"/>
    </source>
</evidence>
<dbReference type="PANTHER" id="PTHR34988">
    <property type="entry name" value="PROTEIN, PUTATIVE-RELATED"/>
    <property type="match status" value="1"/>
</dbReference>
<gene>
    <name evidence="2" type="ORF">SAMN04489832_2478</name>
</gene>
<dbReference type="SUPFAM" id="SSF117856">
    <property type="entry name" value="AF0104/ALDC/Ptd012-like"/>
    <property type="match status" value="1"/>
</dbReference>
<evidence type="ECO:0000313" key="3">
    <source>
        <dbReference type="Proteomes" id="UP000185124"/>
    </source>
</evidence>
<feature type="domain" description="PPC" evidence="1">
    <location>
        <begin position="6"/>
        <end position="144"/>
    </location>
</feature>
<dbReference type="OrthoDB" id="9798999at2"/>
<evidence type="ECO:0000313" key="2">
    <source>
        <dbReference type="EMBL" id="SIM84874.1"/>
    </source>
</evidence>
<dbReference type="Proteomes" id="UP000185124">
    <property type="component" value="Unassembled WGS sequence"/>
</dbReference>
<dbReference type="CDD" id="cd11378">
    <property type="entry name" value="DUF296"/>
    <property type="match status" value="1"/>
</dbReference>
<reference evidence="3" key="1">
    <citation type="submission" date="2016-12" db="EMBL/GenBank/DDBJ databases">
        <authorList>
            <person name="Varghese N."/>
            <person name="Submissions S."/>
        </authorList>
    </citation>
    <scope>NUCLEOTIDE SEQUENCE [LARGE SCALE GENOMIC DNA]</scope>
    <source>
        <strain evidence="3">DSM 45599</strain>
    </source>
</reference>
<dbReference type="EMBL" id="FSQT01000001">
    <property type="protein sequence ID" value="SIM84874.1"/>
    <property type="molecule type" value="Genomic_DNA"/>
</dbReference>
<sequence>MRKTELTDGGRRVVVVAVDKGEDAVAAIHDAAAECDIRGARVTAVGGFHSAEVGYFDREKRDYIRIPVDEQVEVLSLLGDIADDRGTVALHAHTVLGRRDGTTVGGHLMRGEVWPTLEVIITEVGTNLTKQVDPETGLALFPATTNRTPITAQDRTAR</sequence>
<dbReference type="PROSITE" id="PS51742">
    <property type="entry name" value="PPC"/>
    <property type="match status" value="1"/>
</dbReference>
<accession>A0A1N5WI73</accession>
<dbReference type="InterPro" id="IPR005175">
    <property type="entry name" value="PPC_dom"/>
</dbReference>
<proteinExistence type="predicted"/>
<protein>
    <recommendedName>
        <fullName evidence="1">PPC domain-containing protein</fullName>
    </recommendedName>
</protein>
<organism evidence="2 3">
    <name type="scientific">Micromonospora cremea</name>
    <dbReference type="NCBI Taxonomy" id="709881"/>
    <lineage>
        <taxon>Bacteria</taxon>
        <taxon>Bacillati</taxon>
        <taxon>Actinomycetota</taxon>
        <taxon>Actinomycetes</taxon>
        <taxon>Micromonosporales</taxon>
        <taxon>Micromonosporaceae</taxon>
        <taxon>Micromonospora</taxon>
    </lineage>
</organism>
<dbReference type="InterPro" id="IPR025707">
    <property type="entry name" value="DNA_bp_PD1"/>
</dbReference>
<dbReference type="PANTHER" id="PTHR34988:SF1">
    <property type="entry name" value="DNA-BINDING PROTEIN"/>
    <property type="match status" value="1"/>
</dbReference>
<dbReference type="RefSeq" id="WP_074311440.1">
    <property type="nucleotide sequence ID" value="NZ_FSQT01000001.1"/>
</dbReference>
<dbReference type="Pfam" id="PF03479">
    <property type="entry name" value="PCC"/>
    <property type="match status" value="1"/>
</dbReference>
<dbReference type="Gene3D" id="3.30.1330.80">
    <property type="entry name" value="Hypothetical protein, similar to alpha- acetolactate decarboxylase, domain 2"/>
    <property type="match status" value="1"/>
</dbReference>
<dbReference type="STRING" id="709881.SAMN04489832_2478"/>